<evidence type="ECO:0000256" key="5">
    <source>
        <dbReference type="ARBA" id="ARBA00023016"/>
    </source>
</evidence>
<dbReference type="InterPro" id="IPR013805">
    <property type="entry name" value="GrpE_CC"/>
</dbReference>
<proteinExistence type="inferred from homology"/>
<evidence type="ECO:0000256" key="7">
    <source>
        <dbReference type="ARBA" id="ARBA00053401"/>
    </source>
</evidence>
<dbReference type="PANTHER" id="PTHR21237">
    <property type="entry name" value="GRPE PROTEIN"/>
    <property type="match status" value="1"/>
</dbReference>
<protein>
    <recommendedName>
        <fullName evidence="8 10">Protein GrpE</fullName>
    </recommendedName>
    <alternativeName>
        <fullName evidence="9 10">HSP-70 cofactor</fullName>
    </alternativeName>
</protein>
<evidence type="ECO:0000256" key="4">
    <source>
        <dbReference type="ARBA" id="ARBA00022490"/>
    </source>
</evidence>
<evidence type="ECO:0000256" key="3">
    <source>
        <dbReference type="ARBA" id="ARBA00011738"/>
    </source>
</evidence>
<keyword evidence="5 10" id="KW-0346">Stress response</keyword>
<dbReference type="Gene3D" id="2.30.22.10">
    <property type="entry name" value="Head domain of nucleotide exchange factor GrpE"/>
    <property type="match status" value="1"/>
</dbReference>
<evidence type="ECO:0000256" key="2">
    <source>
        <dbReference type="ARBA" id="ARBA00009054"/>
    </source>
</evidence>
<dbReference type="Proteomes" id="UP000306420">
    <property type="component" value="Unassembled WGS sequence"/>
</dbReference>
<evidence type="ECO:0000313" key="15">
    <source>
        <dbReference type="Proteomes" id="UP000306420"/>
    </source>
</evidence>
<comment type="similarity">
    <text evidence="2 10 12">Belongs to the GrpE family.</text>
</comment>
<dbReference type="GO" id="GO:0006457">
    <property type="term" value="P:protein folding"/>
    <property type="evidence" value="ECO:0007669"/>
    <property type="project" value="InterPro"/>
</dbReference>
<evidence type="ECO:0000256" key="8">
    <source>
        <dbReference type="ARBA" id="ARBA00072274"/>
    </source>
</evidence>
<dbReference type="AlphaFoldDB" id="A0A5R9EKF7"/>
<comment type="caution">
    <text evidence="14">The sequence shown here is derived from an EMBL/GenBank/DDBJ whole genome shotgun (WGS) entry which is preliminary data.</text>
</comment>
<gene>
    <name evidence="10 14" type="primary">grpE</name>
    <name evidence="14" type="ORF">FEZ33_00900</name>
</gene>
<dbReference type="GO" id="GO:0042803">
    <property type="term" value="F:protein homodimerization activity"/>
    <property type="evidence" value="ECO:0007669"/>
    <property type="project" value="InterPro"/>
</dbReference>
<evidence type="ECO:0000256" key="6">
    <source>
        <dbReference type="ARBA" id="ARBA00023186"/>
    </source>
</evidence>
<dbReference type="EMBL" id="VBSP01000001">
    <property type="protein sequence ID" value="TLQ49573.1"/>
    <property type="molecule type" value="Genomic_DNA"/>
</dbReference>
<feature type="region of interest" description="Disordered" evidence="13">
    <location>
        <begin position="1"/>
        <end position="57"/>
    </location>
</feature>
<evidence type="ECO:0000256" key="12">
    <source>
        <dbReference type="RuleBase" id="RU004478"/>
    </source>
</evidence>
<dbReference type="FunFam" id="2.30.22.10:FF:000001">
    <property type="entry name" value="Protein GrpE"/>
    <property type="match status" value="1"/>
</dbReference>
<dbReference type="PRINTS" id="PR00773">
    <property type="entry name" value="GRPEPROTEIN"/>
</dbReference>
<dbReference type="PANTHER" id="PTHR21237:SF23">
    <property type="entry name" value="GRPE PROTEIN HOMOLOG, MITOCHONDRIAL"/>
    <property type="match status" value="1"/>
</dbReference>
<reference evidence="14 15" key="1">
    <citation type="submission" date="2019-05" db="EMBL/GenBank/DDBJ databases">
        <title>The metagenome of a microbial culture collection derived from dairy environment covers the genomic content of the human microbiome.</title>
        <authorList>
            <person name="Roder T."/>
            <person name="Wuthrich D."/>
            <person name="Sattari Z."/>
            <person name="Von Ah U."/>
            <person name="Bar C."/>
            <person name="Ronchi F."/>
            <person name="Macpherson A.J."/>
            <person name="Ganal-Vonarburg S.C."/>
            <person name="Bruggmann R."/>
            <person name="Vergeres G."/>
        </authorList>
    </citation>
    <scope>NUCLEOTIDE SEQUENCE [LARGE SCALE GENOMIC DNA]</scope>
    <source>
        <strain evidence="14 15">FAM 24227</strain>
    </source>
</reference>
<dbReference type="NCBIfam" id="NF010738">
    <property type="entry name" value="PRK14140.1"/>
    <property type="match status" value="1"/>
</dbReference>
<dbReference type="SUPFAM" id="SSF58014">
    <property type="entry name" value="Coiled-coil domain of nucleotide exchange factor GrpE"/>
    <property type="match status" value="1"/>
</dbReference>
<dbReference type="PROSITE" id="PS01071">
    <property type="entry name" value="GRPE"/>
    <property type="match status" value="1"/>
</dbReference>
<evidence type="ECO:0000256" key="10">
    <source>
        <dbReference type="HAMAP-Rule" id="MF_01151"/>
    </source>
</evidence>
<dbReference type="HAMAP" id="MF_01151">
    <property type="entry name" value="GrpE"/>
    <property type="match status" value="1"/>
</dbReference>
<dbReference type="CDD" id="cd00446">
    <property type="entry name" value="GrpE"/>
    <property type="match status" value="1"/>
</dbReference>
<dbReference type="GO" id="GO:0051087">
    <property type="term" value="F:protein-folding chaperone binding"/>
    <property type="evidence" value="ECO:0007669"/>
    <property type="project" value="InterPro"/>
</dbReference>
<dbReference type="GO" id="GO:0051082">
    <property type="term" value="F:unfolded protein binding"/>
    <property type="evidence" value="ECO:0007669"/>
    <property type="project" value="TreeGrafter"/>
</dbReference>
<organism evidence="14 15">
    <name type="scientific">Ruoffia tabacinasalis</name>
    <dbReference type="NCBI Taxonomy" id="87458"/>
    <lineage>
        <taxon>Bacteria</taxon>
        <taxon>Bacillati</taxon>
        <taxon>Bacillota</taxon>
        <taxon>Bacilli</taxon>
        <taxon>Lactobacillales</taxon>
        <taxon>Aerococcaceae</taxon>
        <taxon>Ruoffia</taxon>
    </lineage>
</organism>
<dbReference type="InterPro" id="IPR009012">
    <property type="entry name" value="GrpE_head"/>
</dbReference>
<dbReference type="SUPFAM" id="SSF51064">
    <property type="entry name" value="Head domain of nucleotide exchange factor GrpE"/>
    <property type="match status" value="1"/>
</dbReference>
<dbReference type="OrthoDB" id="9812586at2"/>
<accession>A0A5R9EKF7</accession>
<dbReference type="InterPro" id="IPR000740">
    <property type="entry name" value="GrpE"/>
</dbReference>
<evidence type="ECO:0000256" key="1">
    <source>
        <dbReference type="ARBA" id="ARBA00004496"/>
    </source>
</evidence>
<comment type="subunit">
    <text evidence="3 10">Homodimer.</text>
</comment>
<dbReference type="GO" id="GO:0005737">
    <property type="term" value="C:cytoplasm"/>
    <property type="evidence" value="ECO:0007669"/>
    <property type="project" value="UniProtKB-SubCell"/>
</dbReference>
<evidence type="ECO:0000256" key="9">
    <source>
        <dbReference type="ARBA" id="ARBA00076414"/>
    </source>
</evidence>
<evidence type="ECO:0000256" key="11">
    <source>
        <dbReference type="RuleBase" id="RU000639"/>
    </source>
</evidence>
<comment type="subcellular location">
    <subcellularLocation>
        <location evidence="1 10">Cytoplasm</location>
    </subcellularLocation>
</comment>
<keyword evidence="4 10" id="KW-0963">Cytoplasm</keyword>
<comment type="function">
    <text evidence="7 10 11">Participates actively in the response to hyperosmotic and heat shock by preventing the aggregation of stress-denatured proteins, in association with DnaK and GrpE. It is the nucleotide exchange factor for DnaK and may function as a thermosensor. Unfolded proteins bind initially to DnaJ; upon interaction with the DnaJ-bound protein, DnaK hydrolyzes its bound ATP, resulting in the formation of a stable complex. GrpE releases ADP from DnaK; ATP binding to DnaK triggers the release of the substrate protein, thus completing the reaction cycle. Several rounds of ATP-dependent interactions between DnaJ, DnaK and GrpE are required for fully efficient folding.</text>
</comment>
<dbReference type="GO" id="GO:0000774">
    <property type="term" value="F:adenyl-nucleotide exchange factor activity"/>
    <property type="evidence" value="ECO:0007669"/>
    <property type="project" value="InterPro"/>
</dbReference>
<sequence>MNEGGCQLTDNEKNNNVVDESVEIIEPETSEETTTDAPEVSEEETQEVSELDKLKQENEELDDKILRLQAEMANMRRINTRERSEAAKFRSQNLASSLLEVIDNLERALQTETPSEDGQALKKGVEMVHNQFKNAFEKEKIDTIDPLNEEFDPNFHQAVSVMPAGEGQESNHVIQVLQKGYRIDNRVIRPAMVIVSE</sequence>
<evidence type="ECO:0000256" key="13">
    <source>
        <dbReference type="SAM" id="MobiDB-lite"/>
    </source>
</evidence>
<feature type="compositionally biased region" description="Acidic residues" evidence="13">
    <location>
        <begin position="20"/>
        <end position="49"/>
    </location>
</feature>
<name>A0A5R9EKF7_9LACT</name>
<keyword evidence="6 10" id="KW-0143">Chaperone</keyword>
<dbReference type="Gene3D" id="3.90.20.20">
    <property type="match status" value="1"/>
</dbReference>
<dbReference type="Pfam" id="PF01025">
    <property type="entry name" value="GrpE"/>
    <property type="match status" value="1"/>
</dbReference>
<evidence type="ECO:0000313" key="14">
    <source>
        <dbReference type="EMBL" id="TLQ49573.1"/>
    </source>
</evidence>